<keyword evidence="4" id="KW-1185">Reference proteome</keyword>
<evidence type="ECO:0000259" key="2">
    <source>
        <dbReference type="Pfam" id="PF12728"/>
    </source>
</evidence>
<protein>
    <submittedName>
        <fullName evidence="3">Excisionase family DNA binding protein</fullName>
    </submittedName>
</protein>
<proteinExistence type="predicted"/>
<feature type="domain" description="Helix-turn-helix" evidence="2">
    <location>
        <begin position="23"/>
        <end position="71"/>
    </location>
</feature>
<sequence length="105" mass="11671">MPLQPRTGAPHDSATPASRSTFLYTPAEAAKQLAVKESWLRRKASLRAIPCTFLGKHLRFSYDDLREIIRQAQAPVTHPARPVRSPTTSRPVGDLDTKSSMDTFP</sequence>
<dbReference type="EMBL" id="PJNB01000001">
    <property type="protein sequence ID" value="PKW19197.1"/>
    <property type="molecule type" value="Genomic_DNA"/>
</dbReference>
<evidence type="ECO:0000313" key="4">
    <source>
        <dbReference type="Proteomes" id="UP000233786"/>
    </source>
</evidence>
<dbReference type="STRING" id="994479.GCA_000194155_06747"/>
<comment type="caution">
    <text evidence="3">The sequence shown here is derived from an EMBL/GenBank/DDBJ whole genome shotgun (WGS) entry which is preliminary data.</text>
</comment>
<dbReference type="NCBIfam" id="TIGR01764">
    <property type="entry name" value="excise"/>
    <property type="match status" value="1"/>
</dbReference>
<dbReference type="Proteomes" id="UP000233786">
    <property type="component" value="Unassembled WGS sequence"/>
</dbReference>
<dbReference type="GO" id="GO:0003677">
    <property type="term" value="F:DNA binding"/>
    <property type="evidence" value="ECO:0007669"/>
    <property type="project" value="InterPro"/>
</dbReference>
<feature type="region of interest" description="Disordered" evidence="1">
    <location>
        <begin position="72"/>
        <end position="105"/>
    </location>
</feature>
<reference evidence="3" key="1">
    <citation type="submission" date="2017-12" db="EMBL/GenBank/DDBJ databases">
        <title>Sequencing the genomes of 1000 Actinobacteria strains.</title>
        <authorList>
            <person name="Klenk H.-P."/>
        </authorList>
    </citation>
    <scope>NUCLEOTIDE SEQUENCE [LARGE SCALE GENOMIC DNA]</scope>
    <source>
        <strain evidence="3">DSM 44228</strain>
    </source>
</reference>
<dbReference type="InterPro" id="IPR010093">
    <property type="entry name" value="SinI_DNA-bd"/>
</dbReference>
<dbReference type="Pfam" id="PF12728">
    <property type="entry name" value="HTH_17"/>
    <property type="match status" value="1"/>
</dbReference>
<dbReference type="OrthoDB" id="3788906at2"/>
<evidence type="ECO:0000256" key="1">
    <source>
        <dbReference type="SAM" id="MobiDB-lite"/>
    </source>
</evidence>
<dbReference type="AlphaFoldDB" id="A0A2N3Y8E0"/>
<organism evidence="3 4">
    <name type="scientific">Saccharopolyspora spinosa</name>
    <dbReference type="NCBI Taxonomy" id="60894"/>
    <lineage>
        <taxon>Bacteria</taxon>
        <taxon>Bacillati</taxon>
        <taxon>Actinomycetota</taxon>
        <taxon>Actinomycetes</taxon>
        <taxon>Pseudonocardiales</taxon>
        <taxon>Pseudonocardiaceae</taxon>
        <taxon>Saccharopolyspora</taxon>
    </lineage>
</organism>
<accession>A0A2N3Y8E0</accession>
<gene>
    <name evidence="3" type="ORF">A8926_7358</name>
</gene>
<name>A0A2N3Y8E0_SACSN</name>
<dbReference type="InterPro" id="IPR041657">
    <property type="entry name" value="HTH_17"/>
</dbReference>
<evidence type="ECO:0000313" key="3">
    <source>
        <dbReference type="EMBL" id="PKW19197.1"/>
    </source>
</evidence>